<dbReference type="AlphaFoldDB" id="A0A8S3ZKD6"/>
<dbReference type="PRINTS" id="PR00315">
    <property type="entry name" value="ELONGATNFCT"/>
</dbReference>
<dbReference type="Pfam" id="PF25118">
    <property type="entry name" value="EFL1"/>
    <property type="match status" value="1"/>
</dbReference>
<dbReference type="Pfam" id="PF14492">
    <property type="entry name" value="EFG_III"/>
    <property type="match status" value="1"/>
</dbReference>
<dbReference type="InterPro" id="IPR035647">
    <property type="entry name" value="EFG_III/V"/>
</dbReference>
<dbReference type="FunFam" id="3.40.50.300:FF:000746">
    <property type="entry name" value="Ribosome assembly protein 1"/>
    <property type="match status" value="1"/>
</dbReference>
<sequence length="1125" mass="125989">MKAKTLEQLKELQHQPSQIRNICILAHVDHGKTTIADALVASNGIISKRNAGKIRYMDSRADEQERGITMKSSAITLMYDKQRGSEAVSKHYLINLIDSPGHVDFSSEVSTAVRLCDGAVVVVDVVEGVCPQTQAVLRQAWLEEIRPILVLNKVDRLISQLKMVPIEAYYRLIKIIEQVNLLINQLFISEAMGKTSLETTKDGLNDAHTEDSNSYDWTVIGDEEEHKNIYFSPELGNVVFTSAVDGWGFTVGDFARMYATKLGVREQILQKTLWGDYYMNVKAKRFMKGAQSKGKKPLFVQFALDNIWAVYDAVFEQRDSDMIEKIVKSLDLTLAPKDLKQKDRRITLQSIMGQWLPLSDAVLDTVTSHIPSPLQMSEERVEELMCSKSRQFSSLPEATQHLKKDFQACSSSDDVPVVIFISKMFPMERKCLPQNKSRPFTEEELHERRAEARRRHAEIVTQRENAAKDGGNTKEVKPAGSQQANGHTYLENSSSNKEEDDLDGHAFIAFARIFSGTVRRGSWVFFLGPKHDPGEVLYQLPPLTAEELHLKPELLASHPHITSVEIKDLYLLMAGNVFGIGGLEGVVVKSGTLSSTLACPAFTDMYFDAAPIVRVAVEPANAGDMNKLVAGLRLLNQADPCVEVRIQETGEHVIIAAGEVHLQKCIDDLKERYAKVEVNVSKPIVPFRETIIRPPRTDMVNENIQEHSEEAQDDRGTIQVSTADRQCHLLIRAAPIPGKIPDILLENQQILKALDMAASSTGRTELQVEYRLTEIASESIKSIRQQLKEEFDKAGPEWAGAEEKIWSFGPRRCGPNILLNCIKGYNRPSVWQSFDRCSLDTGRIADLDNSIITGFQMATLAGPLCEEPMQGVCFIVEDWWYGDRVKLPFPHADKTSSSSISKVNAGDCLEDKGSCDTLSEDFRTQASLVNSIHSDCSNDSGHDKFVPGYESFQTHKSAYGPLSGQLISTMKEACRQAFQAQPQRLMAAMYRCEIQATVEVLGKLHGVLSKRFGQVLSEEMQEGTATFIIIAVLPVVESFGFAEDMRKKTSGLASPQLKFSHWEVLPVDPFWVPTTEEEYAHFGEKADAQNRARVYMNQVRKRKGLPTDEKIVEFAEKQRTLTKNK</sequence>
<comment type="subcellular location">
    <subcellularLocation>
        <location evidence="1">Cytoplasm</location>
    </subcellularLocation>
</comment>
<evidence type="ECO:0000313" key="12">
    <source>
        <dbReference type="EMBL" id="CAG5128468.1"/>
    </source>
</evidence>
<reference evidence="12" key="1">
    <citation type="submission" date="2021-04" db="EMBL/GenBank/DDBJ databases">
        <authorList>
            <consortium name="Molecular Ecology Group"/>
        </authorList>
    </citation>
    <scope>NUCLEOTIDE SEQUENCE</scope>
</reference>
<dbReference type="NCBIfam" id="TIGR00231">
    <property type="entry name" value="small_GTP"/>
    <property type="match status" value="1"/>
</dbReference>
<evidence type="ECO:0000256" key="10">
    <source>
        <dbReference type="SAM" id="MobiDB-lite"/>
    </source>
</evidence>
<dbReference type="CDD" id="cd01885">
    <property type="entry name" value="EF2"/>
    <property type="match status" value="1"/>
</dbReference>
<keyword evidence="3" id="KW-0690">Ribosome biogenesis</keyword>
<dbReference type="InterPro" id="IPR056752">
    <property type="entry name" value="EFL1"/>
</dbReference>
<dbReference type="Gene3D" id="3.30.70.240">
    <property type="match status" value="1"/>
</dbReference>
<feature type="domain" description="Tr-type G" evidence="11">
    <location>
        <begin position="17"/>
        <end position="374"/>
    </location>
</feature>
<dbReference type="InterPro" id="IPR000795">
    <property type="entry name" value="T_Tr_GTP-bd_dom"/>
</dbReference>
<dbReference type="Proteomes" id="UP000678393">
    <property type="component" value="Unassembled WGS sequence"/>
</dbReference>
<dbReference type="CDD" id="cd04096">
    <property type="entry name" value="eEF2_snRNP_like_C"/>
    <property type="match status" value="1"/>
</dbReference>
<dbReference type="GO" id="GO:0042256">
    <property type="term" value="P:cytosolic ribosome assembly"/>
    <property type="evidence" value="ECO:0007669"/>
    <property type="project" value="TreeGrafter"/>
</dbReference>
<dbReference type="EMBL" id="CAJHNH020003079">
    <property type="protein sequence ID" value="CAG5128468.1"/>
    <property type="molecule type" value="Genomic_DNA"/>
</dbReference>
<dbReference type="Gene3D" id="3.90.1430.10">
    <property type="entry name" value="Yeast translation eEF2 (G' domain)"/>
    <property type="match status" value="1"/>
</dbReference>
<dbReference type="SUPFAM" id="SSF52540">
    <property type="entry name" value="P-loop containing nucleoside triphosphate hydrolases"/>
    <property type="match status" value="1"/>
</dbReference>
<dbReference type="Pfam" id="PF00679">
    <property type="entry name" value="EFG_C"/>
    <property type="match status" value="1"/>
</dbReference>
<dbReference type="FunFam" id="3.30.70.870:FF:000002">
    <property type="entry name" value="Translation elongation factor 2"/>
    <property type="match status" value="1"/>
</dbReference>
<evidence type="ECO:0000256" key="4">
    <source>
        <dbReference type="ARBA" id="ARBA00022741"/>
    </source>
</evidence>
<dbReference type="Gene3D" id="3.40.50.300">
    <property type="entry name" value="P-loop containing nucleotide triphosphate hydrolases"/>
    <property type="match status" value="1"/>
</dbReference>
<evidence type="ECO:0000259" key="11">
    <source>
        <dbReference type="PROSITE" id="PS51722"/>
    </source>
</evidence>
<organism evidence="12 13">
    <name type="scientific">Candidula unifasciata</name>
    <dbReference type="NCBI Taxonomy" id="100452"/>
    <lineage>
        <taxon>Eukaryota</taxon>
        <taxon>Metazoa</taxon>
        <taxon>Spiralia</taxon>
        <taxon>Lophotrochozoa</taxon>
        <taxon>Mollusca</taxon>
        <taxon>Gastropoda</taxon>
        <taxon>Heterobranchia</taxon>
        <taxon>Euthyneura</taxon>
        <taxon>Panpulmonata</taxon>
        <taxon>Eupulmonata</taxon>
        <taxon>Stylommatophora</taxon>
        <taxon>Helicina</taxon>
        <taxon>Helicoidea</taxon>
        <taxon>Geomitridae</taxon>
        <taxon>Candidula</taxon>
    </lineage>
</organism>
<proteinExistence type="predicted"/>
<gene>
    <name evidence="12" type="ORF">CUNI_LOCUS14026</name>
</gene>
<dbReference type="GO" id="GO:1990904">
    <property type="term" value="C:ribonucleoprotein complex"/>
    <property type="evidence" value="ECO:0007669"/>
    <property type="project" value="TreeGrafter"/>
</dbReference>
<keyword evidence="2" id="KW-0963">Cytoplasm</keyword>
<keyword evidence="4" id="KW-0547">Nucleotide-binding</keyword>
<keyword evidence="13" id="KW-1185">Reference proteome</keyword>
<keyword evidence="5" id="KW-0378">Hydrolase</keyword>
<evidence type="ECO:0000256" key="8">
    <source>
        <dbReference type="ARBA" id="ARBA00068031"/>
    </source>
</evidence>
<dbReference type="Gene3D" id="3.30.70.870">
    <property type="entry name" value="Elongation Factor G (Translational Gtpase), domain 3"/>
    <property type="match status" value="1"/>
</dbReference>
<evidence type="ECO:0000256" key="9">
    <source>
        <dbReference type="ARBA" id="ARBA00081809"/>
    </source>
</evidence>
<dbReference type="FunFam" id="3.90.1430.10:FF:000002">
    <property type="entry name" value="Elongation factor like GTPase 1"/>
    <property type="match status" value="1"/>
</dbReference>
<comment type="catalytic activity">
    <reaction evidence="7">
        <text>GTP + H2O = GDP + phosphate + H(+)</text>
        <dbReference type="Rhea" id="RHEA:19669"/>
        <dbReference type="ChEBI" id="CHEBI:15377"/>
        <dbReference type="ChEBI" id="CHEBI:15378"/>
        <dbReference type="ChEBI" id="CHEBI:37565"/>
        <dbReference type="ChEBI" id="CHEBI:43474"/>
        <dbReference type="ChEBI" id="CHEBI:58189"/>
    </reaction>
</comment>
<dbReference type="PROSITE" id="PS51722">
    <property type="entry name" value="G_TR_2"/>
    <property type="match status" value="1"/>
</dbReference>
<dbReference type="SUPFAM" id="SSF54980">
    <property type="entry name" value="EF-G C-terminal domain-like"/>
    <property type="match status" value="2"/>
</dbReference>
<dbReference type="CDD" id="cd16261">
    <property type="entry name" value="EF2_snRNP_III"/>
    <property type="match status" value="1"/>
</dbReference>
<dbReference type="InterPro" id="IPR000640">
    <property type="entry name" value="EFG_V-like"/>
</dbReference>
<dbReference type="FunFam" id="3.30.70.240:FF:000006">
    <property type="entry name" value="Elongation factor like GTPase 1"/>
    <property type="match status" value="1"/>
</dbReference>
<accession>A0A8S3ZKD6</accession>
<dbReference type="InterPro" id="IPR014721">
    <property type="entry name" value="Ribsml_uS5_D2-typ_fold_subgr"/>
</dbReference>
<evidence type="ECO:0000256" key="3">
    <source>
        <dbReference type="ARBA" id="ARBA00022517"/>
    </source>
</evidence>
<protein>
    <recommendedName>
        <fullName evidence="8">Ribosome assembly protein 1</fullName>
    </recommendedName>
    <alternativeName>
        <fullName evidence="9">Elongation factor-like 1</fullName>
    </alternativeName>
</protein>
<dbReference type="PANTHER" id="PTHR42908:SF3">
    <property type="entry name" value="ELONGATION FACTOR-LIKE GTPASE 1"/>
    <property type="match status" value="1"/>
</dbReference>
<evidence type="ECO:0000256" key="2">
    <source>
        <dbReference type="ARBA" id="ARBA00022490"/>
    </source>
</evidence>
<comment type="caution">
    <text evidence="12">The sequence shown here is derived from an EMBL/GenBank/DDBJ whole genome shotgun (WGS) entry which is preliminary data.</text>
</comment>
<dbReference type="GO" id="GO:0043022">
    <property type="term" value="F:ribosome binding"/>
    <property type="evidence" value="ECO:0007669"/>
    <property type="project" value="TreeGrafter"/>
</dbReference>
<feature type="compositionally biased region" description="Basic and acidic residues" evidence="10">
    <location>
        <begin position="439"/>
        <end position="450"/>
    </location>
</feature>
<evidence type="ECO:0000256" key="6">
    <source>
        <dbReference type="ARBA" id="ARBA00023134"/>
    </source>
</evidence>
<evidence type="ECO:0000256" key="7">
    <source>
        <dbReference type="ARBA" id="ARBA00048548"/>
    </source>
</evidence>
<dbReference type="InterPro" id="IPR041095">
    <property type="entry name" value="EFG_II"/>
</dbReference>
<dbReference type="InterPro" id="IPR005225">
    <property type="entry name" value="Small_GTP-bd"/>
</dbReference>
<dbReference type="SUPFAM" id="SSF54211">
    <property type="entry name" value="Ribosomal protein S5 domain 2-like"/>
    <property type="match status" value="1"/>
</dbReference>
<dbReference type="CDD" id="cd01681">
    <property type="entry name" value="aeEF2_snRNP_like_IV"/>
    <property type="match status" value="1"/>
</dbReference>
<evidence type="ECO:0000256" key="1">
    <source>
        <dbReference type="ARBA" id="ARBA00004496"/>
    </source>
</evidence>
<feature type="compositionally biased region" description="Polar residues" evidence="10">
    <location>
        <begin position="480"/>
        <end position="495"/>
    </location>
</feature>
<dbReference type="PANTHER" id="PTHR42908">
    <property type="entry name" value="TRANSLATION ELONGATION FACTOR-RELATED"/>
    <property type="match status" value="1"/>
</dbReference>
<dbReference type="GO" id="GO:0005525">
    <property type="term" value="F:GTP binding"/>
    <property type="evidence" value="ECO:0007669"/>
    <property type="project" value="UniProtKB-KW"/>
</dbReference>
<name>A0A8S3ZKD6_9EUPU</name>
<keyword evidence="6" id="KW-0342">GTP-binding</keyword>
<feature type="compositionally biased region" description="Basic and acidic residues" evidence="10">
    <location>
        <begin position="465"/>
        <end position="477"/>
    </location>
</feature>
<dbReference type="GO" id="GO:0003924">
    <property type="term" value="F:GTPase activity"/>
    <property type="evidence" value="ECO:0007669"/>
    <property type="project" value="InterPro"/>
</dbReference>
<dbReference type="SUPFAM" id="SSF50447">
    <property type="entry name" value="Translation proteins"/>
    <property type="match status" value="1"/>
</dbReference>
<dbReference type="OrthoDB" id="364892at2759"/>
<dbReference type="GO" id="GO:0005829">
    <property type="term" value="C:cytosol"/>
    <property type="evidence" value="ECO:0007669"/>
    <property type="project" value="TreeGrafter"/>
</dbReference>
<dbReference type="Gene3D" id="3.30.230.10">
    <property type="match status" value="1"/>
</dbReference>
<dbReference type="Gene3D" id="2.40.30.10">
    <property type="entry name" value="Translation factors"/>
    <property type="match status" value="1"/>
</dbReference>
<dbReference type="Pfam" id="PF00009">
    <property type="entry name" value="GTP_EFTU"/>
    <property type="match status" value="1"/>
</dbReference>
<evidence type="ECO:0000256" key="5">
    <source>
        <dbReference type="ARBA" id="ARBA00022801"/>
    </source>
</evidence>
<feature type="region of interest" description="Disordered" evidence="10">
    <location>
        <begin position="436"/>
        <end position="497"/>
    </location>
</feature>
<dbReference type="SMART" id="SM00838">
    <property type="entry name" value="EFG_C"/>
    <property type="match status" value="1"/>
</dbReference>
<dbReference type="InterPro" id="IPR027417">
    <property type="entry name" value="P-loop_NTPase"/>
</dbReference>
<dbReference type="InterPro" id="IPR009000">
    <property type="entry name" value="Transl_B-barrel_sf"/>
</dbReference>
<dbReference type="InterPro" id="IPR020568">
    <property type="entry name" value="Ribosomal_Su5_D2-typ_SF"/>
</dbReference>
<evidence type="ECO:0000313" key="13">
    <source>
        <dbReference type="Proteomes" id="UP000678393"/>
    </source>
</evidence>